<gene>
    <name evidence="7" type="ORF">GLP33_03680</name>
</gene>
<dbReference type="RefSeq" id="WP_232581013.1">
    <property type="nucleotide sequence ID" value="NZ_WMCP01000002.1"/>
</dbReference>
<feature type="transmembrane region" description="Helical" evidence="6">
    <location>
        <begin position="106"/>
        <end position="126"/>
    </location>
</feature>
<evidence type="ECO:0000256" key="6">
    <source>
        <dbReference type="SAM" id="Phobius"/>
    </source>
</evidence>
<evidence type="ECO:0000313" key="7">
    <source>
        <dbReference type="EMBL" id="MCF2300826.1"/>
    </source>
</evidence>
<feature type="transmembrane region" description="Helical" evidence="6">
    <location>
        <begin position="380"/>
        <end position="397"/>
    </location>
</feature>
<dbReference type="AlphaFoldDB" id="A0AAW4ZLL3"/>
<keyword evidence="3 6" id="KW-0812">Transmembrane</keyword>
<accession>A0AAW4ZLL3</accession>
<evidence type="ECO:0000256" key="1">
    <source>
        <dbReference type="ARBA" id="ARBA00004651"/>
    </source>
</evidence>
<dbReference type="Proteomes" id="UP000813876">
    <property type="component" value="Unassembled WGS sequence"/>
</dbReference>
<feature type="transmembrane region" description="Helical" evidence="6">
    <location>
        <begin position="247"/>
        <end position="267"/>
    </location>
</feature>
<organism evidence="7 8">
    <name type="scientific">Photobacterium phosphoreum</name>
    <dbReference type="NCBI Taxonomy" id="659"/>
    <lineage>
        <taxon>Bacteria</taxon>
        <taxon>Pseudomonadati</taxon>
        <taxon>Pseudomonadota</taxon>
        <taxon>Gammaproteobacteria</taxon>
        <taxon>Vibrionales</taxon>
        <taxon>Vibrionaceae</taxon>
        <taxon>Photobacterium</taxon>
    </lineage>
</organism>
<reference evidence="7" key="1">
    <citation type="submission" date="2019-11" db="EMBL/GenBank/DDBJ databases">
        <title>Comparative genomics of photobacteria reveal adaptation to distinct habitats.</title>
        <authorList>
            <person name="Fuertes-Perez S."/>
            <person name="Hilgarth M."/>
            <person name="Vogel R.F."/>
        </authorList>
    </citation>
    <scope>NUCLEOTIDE SEQUENCE</scope>
    <source>
        <strain evidence="7">TMW2.2145</strain>
    </source>
</reference>
<feature type="transmembrane region" description="Helical" evidence="6">
    <location>
        <begin position="80"/>
        <end position="100"/>
    </location>
</feature>
<proteinExistence type="predicted"/>
<dbReference type="EMBL" id="WMCP01000002">
    <property type="protein sequence ID" value="MCF2300826.1"/>
    <property type="molecule type" value="Genomic_DNA"/>
</dbReference>
<keyword evidence="5 6" id="KW-0472">Membrane</keyword>
<name>A0AAW4ZLL3_PHOPO</name>
<feature type="transmembrane region" description="Helical" evidence="6">
    <location>
        <begin position="9"/>
        <end position="26"/>
    </location>
</feature>
<feature type="transmembrane region" description="Helical" evidence="6">
    <location>
        <begin position="38"/>
        <end position="59"/>
    </location>
</feature>
<comment type="subcellular location">
    <subcellularLocation>
        <location evidence="1">Cell membrane</location>
        <topology evidence="1">Multi-pass membrane protein</topology>
    </subcellularLocation>
</comment>
<dbReference type="PANTHER" id="PTHR30250">
    <property type="entry name" value="PST FAMILY PREDICTED COLANIC ACID TRANSPORTER"/>
    <property type="match status" value="1"/>
</dbReference>
<dbReference type="PANTHER" id="PTHR30250:SF11">
    <property type="entry name" value="O-ANTIGEN TRANSPORTER-RELATED"/>
    <property type="match status" value="1"/>
</dbReference>
<evidence type="ECO:0000256" key="4">
    <source>
        <dbReference type="ARBA" id="ARBA00022989"/>
    </source>
</evidence>
<protein>
    <submittedName>
        <fullName evidence="7">Uncharacterized protein</fullName>
    </submittedName>
</protein>
<feature type="transmembrane region" description="Helical" evidence="6">
    <location>
        <begin position="203"/>
        <end position="224"/>
    </location>
</feature>
<dbReference type="InterPro" id="IPR050833">
    <property type="entry name" value="Poly_Biosynth_Transport"/>
</dbReference>
<feature type="transmembrane region" description="Helical" evidence="6">
    <location>
        <begin position="138"/>
        <end position="155"/>
    </location>
</feature>
<comment type="caution">
    <text evidence="7">The sequence shown here is derived from an EMBL/GenBank/DDBJ whole genome shotgun (WGS) entry which is preliminary data.</text>
</comment>
<feature type="transmembrane region" description="Helical" evidence="6">
    <location>
        <begin position="288"/>
        <end position="310"/>
    </location>
</feature>
<evidence type="ECO:0000313" key="8">
    <source>
        <dbReference type="Proteomes" id="UP000813876"/>
    </source>
</evidence>
<feature type="transmembrane region" description="Helical" evidence="6">
    <location>
        <begin position="322"/>
        <end position="340"/>
    </location>
</feature>
<keyword evidence="4 6" id="KW-1133">Transmembrane helix</keyword>
<evidence type="ECO:0000256" key="5">
    <source>
        <dbReference type="ARBA" id="ARBA00023136"/>
    </source>
</evidence>
<dbReference type="GO" id="GO:0005886">
    <property type="term" value="C:plasma membrane"/>
    <property type="evidence" value="ECO:0007669"/>
    <property type="project" value="UniProtKB-SubCell"/>
</dbReference>
<feature type="transmembrane region" description="Helical" evidence="6">
    <location>
        <begin position="161"/>
        <end position="182"/>
    </location>
</feature>
<sequence length="410" mass="47729">MNIEINKITHYFFCKIIPAITILYITRELYLKLNSSDFVLYTILFSASISLSNLFTGWFCQSNLRFGVNDNKQVDSINSYFILLFLSFVCICFICIFIVSYNYVNYIAATLLSLSLSLYNILYTYIQSKSKSKYVLKMEIIRSLILAGSFVFLTICNVKLTVLIVLLVYSLSYLVSFISLLGKYIQWVGSESVKNLPIEYIKTYIKFGFPMSIWMVIATSYPLIERNIINYFYPVSISSSYFALSELFNRGIGIIFIPLIMYVHPLLMKLYDNNYLDFENMLSKFIKIELLIGLLSILFCYFTSSIIIPILLPGLPLDFVHYSYLFILPPLLWQVAFLAHKKHEASKKTIRLLLTLSMSVIIYIFMMFIFLYYFSVIYAILAQVVSLLIYILISLYYKSSSREYNINCKL</sequence>
<evidence type="ECO:0000256" key="3">
    <source>
        <dbReference type="ARBA" id="ARBA00022692"/>
    </source>
</evidence>
<keyword evidence="2" id="KW-1003">Cell membrane</keyword>
<evidence type="ECO:0000256" key="2">
    <source>
        <dbReference type="ARBA" id="ARBA00022475"/>
    </source>
</evidence>
<feature type="transmembrane region" description="Helical" evidence="6">
    <location>
        <begin position="352"/>
        <end position="374"/>
    </location>
</feature>